<dbReference type="GO" id="GO:0016491">
    <property type="term" value="F:oxidoreductase activity"/>
    <property type="evidence" value="ECO:0007669"/>
    <property type="project" value="InterPro"/>
</dbReference>
<dbReference type="AlphaFoldDB" id="A0A938AZH2"/>
<dbReference type="PANTHER" id="PTHR43110">
    <property type="entry name" value="THIOL PEROXIDASE"/>
    <property type="match status" value="1"/>
</dbReference>
<gene>
    <name evidence="3" type="ORF">FJZ47_02165</name>
</gene>
<dbReference type="InterPro" id="IPR050455">
    <property type="entry name" value="Tpx_Peroxidase_subfamily"/>
</dbReference>
<accession>A0A938AZH2</accession>
<dbReference type="Pfam" id="PF00578">
    <property type="entry name" value="AhpC-TSA"/>
    <property type="match status" value="1"/>
</dbReference>
<dbReference type="Proteomes" id="UP000712673">
    <property type="component" value="Unassembled WGS sequence"/>
</dbReference>
<reference evidence="3" key="1">
    <citation type="submission" date="2019-03" db="EMBL/GenBank/DDBJ databases">
        <title>Lake Tanganyika Metagenome-Assembled Genomes (MAGs).</title>
        <authorList>
            <person name="Tran P."/>
        </authorList>
    </citation>
    <scope>NUCLEOTIDE SEQUENCE</scope>
    <source>
        <strain evidence="3">K_DeepCast_65m_m2_066</strain>
    </source>
</reference>
<name>A0A938AZH2_UNCTE</name>
<evidence type="ECO:0000313" key="3">
    <source>
        <dbReference type="EMBL" id="MBM3222597.1"/>
    </source>
</evidence>
<dbReference type="EMBL" id="VGLS01000034">
    <property type="protein sequence ID" value="MBM3222597.1"/>
    <property type="molecule type" value="Genomic_DNA"/>
</dbReference>
<protein>
    <submittedName>
        <fullName evidence="3">Redoxin domain-containing protein</fullName>
    </submittedName>
</protein>
<dbReference type="SUPFAM" id="SSF52833">
    <property type="entry name" value="Thioredoxin-like"/>
    <property type="match status" value="1"/>
</dbReference>
<dbReference type="PANTHER" id="PTHR43110:SF1">
    <property type="entry name" value="THIOL PEROXIDASE"/>
    <property type="match status" value="1"/>
</dbReference>
<organism evidence="3 4">
    <name type="scientific">Tectimicrobiota bacterium</name>
    <dbReference type="NCBI Taxonomy" id="2528274"/>
    <lineage>
        <taxon>Bacteria</taxon>
        <taxon>Pseudomonadati</taxon>
        <taxon>Nitrospinota/Tectimicrobiota group</taxon>
        <taxon>Candidatus Tectimicrobiota</taxon>
    </lineage>
</organism>
<dbReference type="InterPro" id="IPR036249">
    <property type="entry name" value="Thioredoxin-like_sf"/>
</dbReference>
<proteinExistence type="predicted"/>
<dbReference type="GO" id="GO:0016209">
    <property type="term" value="F:antioxidant activity"/>
    <property type="evidence" value="ECO:0007669"/>
    <property type="project" value="InterPro"/>
</dbReference>
<feature type="domain" description="Alkyl hydroperoxide reductase subunit C/ Thiol specific antioxidant" evidence="2">
    <location>
        <begin position="2"/>
        <end position="91"/>
    </location>
</feature>
<evidence type="ECO:0000259" key="2">
    <source>
        <dbReference type="Pfam" id="PF00578"/>
    </source>
</evidence>
<sequence length="114" mass="12737">MAFQLDLPKFEAANAQVLGASVDFNDANKAWAEKMGITYPLMSDVRRQVGKAYGVLFDDPKMADDPKTIPAYLRTKRVWMVIDTQGVVRYIKVAAQGEVQPPTDEMLKVLSESK</sequence>
<evidence type="ECO:0000313" key="4">
    <source>
        <dbReference type="Proteomes" id="UP000712673"/>
    </source>
</evidence>
<dbReference type="InterPro" id="IPR000866">
    <property type="entry name" value="AhpC/TSA"/>
</dbReference>
<keyword evidence="1" id="KW-0676">Redox-active center</keyword>
<evidence type="ECO:0000256" key="1">
    <source>
        <dbReference type="ARBA" id="ARBA00023284"/>
    </source>
</evidence>
<comment type="caution">
    <text evidence="3">The sequence shown here is derived from an EMBL/GenBank/DDBJ whole genome shotgun (WGS) entry which is preliminary data.</text>
</comment>
<dbReference type="Gene3D" id="3.40.30.10">
    <property type="entry name" value="Glutaredoxin"/>
    <property type="match status" value="1"/>
</dbReference>